<dbReference type="GO" id="GO:0003677">
    <property type="term" value="F:DNA binding"/>
    <property type="evidence" value="ECO:0007669"/>
    <property type="project" value="InterPro"/>
</dbReference>
<dbReference type="PATRIC" id="fig|1224164.3.peg.2044"/>
<keyword evidence="2" id="KW-1185">Reference proteome</keyword>
<dbReference type="InterPro" id="IPR036388">
    <property type="entry name" value="WH-like_DNA-bd_sf"/>
</dbReference>
<sequence>MPANKKYPDELRDRAVRLVFEAKEDPTTANGAVGRIAEQLGINKETLRGWVYQARIDSGAALGTTTADSQRIAELEREVTELRRANSFLKQASAFFAAELDRPYR</sequence>
<dbReference type="InterPro" id="IPR002514">
    <property type="entry name" value="Transposase_8"/>
</dbReference>
<evidence type="ECO:0000313" key="2">
    <source>
        <dbReference type="Proteomes" id="UP000019222"/>
    </source>
</evidence>
<proteinExistence type="predicted"/>
<accession>W5Y3J4</accession>
<organism evidence="1 2">
    <name type="scientific">Corynebacterium vitaeruminis DSM 20294</name>
    <dbReference type="NCBI Taxonomy" id="1224164"/>
    <lineage>
        <taxon>Bacteria</taxon>
        <taxon>Bacillati</taxon>
        <taxon>Actinomycetota</taxon>
        <taxon>Actinomycetes</taxon>
        <taxon>Mycobacteriales</taxon>
        <taxon>Corynebacteriaceae</taxon>
        <taxon>Corynebacterium</taxon>
    </lineage>
</organism>
<dbReference type="Gene3D" id="1.10.10.10">
    <property type="entry name" value="Winged helix-like DNA-binding domain superfamily/Winged helix DNA-binding domain"/>
    <property type="match status" value="1"/>
</dbReference>
<gene>
    <name evidence="1" type="ORF">B843_10125</name>
</gene>
<protein>
    <submittedName>
        <fullName evidence="1">Transposase for insertion sequence element</fullName>
    </submittedName>
</protein>
<dbReference type="Proteomes" id="UP000019222">
    <property type="component" value="Chromosome"/>
</dbReference>
<dbReference type="EMBL" id="CP004353">
    <property type="protein sequence ID" value="AHI23410.1"/>
    <property type="molecule type" value="Genomic_DNA"/>
</dbReference>
<dbReference type="Pfam" id="PF01527">
    <property type="entry name" value="HTH_Tnp_1"/>
    <property type="match status" value="1"/>
</dbReference>
<name>W5Y3J4_9CORY</name>
<dbReference type="STRING" id="1224164.B843_10125"/>
<dbReference type="GO" id="GO:0006313">
    <property type="term" value="P:DNA transposition"/>
    <property type="evidence" value="ECO:0007669"/>
    <property type="project" value="InterPro"/>
</dbReference>
<dbReference type="SUPFAM" id="SSF46689">
    <property type="entry name" value="Homeodomain-like"/>
    <property type="match status" value="1"/>
</dbReference>
<dbReference type="GO" id="GO:0004803">
    <property type="term" value="F:transposase activity"/>
    <property type="evidence" value="ECO:0007669"/>
    <property type="project" value="InterPro"/>
</dbReference>
<reference evidence="1 2" key="1">
    <citation type="submission" date="2013-02" db="EMBL/GenBank/DDBJ databases">
        <title>The complete genome sequence of Corynebacterium vitaeruminis DSM 20294.</title>
        <authorList>
            <person name="Ruckert C."/>
            <person name="Albersmeier A."/>
            <person name="Kalinowski J."/>
        </authorList>
    </citation>
    <scope>NUCLEOTIDE SEQUENCE [LARGE SCALE GENOMIC DNA]</scope>
    <source>
        <strain evidence="2">ATCC 10234</strain>
    </source>
</reference>
<dbReference type="RefSeq" id="WP_025253411.1">
    <property type="nucleotide sequence ID" value="NZ_CP004353.1"/>
</dbReference>
<dbReference type="eggNOG" id="COG2963">
    <property type="taxonomic scope" value="Bacteria"/>
</dbReference>
<dbReference type="HOGENOM" id="CLU_027402_33_6_11"/>
<evidence type="ECO:0000313" key="1">
    <source>
        <dbReference type="EMBL" id="AHI23410.1"/>
    </source>
</evidence>
<dbReference type="AlphaFoldDB" id="W5Y3J4"/>
<dbReference type="InterPro" id="IPR009057">
    <property type="entry name" value="Homeodomain-like_sf"/>
</dbReference>
<dbReference type="KEGG" id="cvt:B843_10125"/>